<sequence length="220" mass="23575">MAATAAPTRFHIAATGHSLNYLPQYIAERHGYFRDEGLAISVSVPSPWDNMLEELGDGTAAAALGGIWVPSMYRSAGKQYTAFAQLSNRCPLALVARGGVVDKTVLLKSGNGASVGLFFKMLLREHGLDPAADLAGPMLHALFEGGLGDYFVLDIVSARILAQTNADVHVVLEMAADGDAIPWSVYYCETETLGDEAVVDAQTRFCTALERGMRHRGRCG</sequence>
<proteinExistence type="inferred from homology"/>
<keyword evidence="9 11" id="KW-0408">Iron</keyword>
<dbReference type="GO" id="GO:0009228">
    <property type="term" value="P:thiamine biosynthetic process"/>
    <property type="evidence" value="ECO:0007669"/>
    <property type="project" value="UniProtKB-UniRule"/>
</dbReference>
<keyword evidence="7 11" id="KW-0663">Pyridoxal phosphate</keyword>
<dbReference type="Proteomes" id="UP000031575">
    <property type="component" value="Unassembled WGS sequence"/>
</dbReference>
<keyword evidence="14" id="KW-1185">Reference proteome</keyword>
<dbReference type="InterPro" id="IPR015168">
    <property type="entry name" value="SsuA/THI5"/>
</dbReference>
<dbReference type="UniPathway" id="UPA00060"/>
<evidence type="ECO:0000313" key="14">
    <source>
        <dbReference type="Proteomes" id="UP000031575"/>
    </source>
</evidence>
<dbReference type="OrthoDB" id="3468995at2759"/>
<keyword evidence="5" id="KW-0808">Transferase</keyword>
<dbReference type="GO" id="GO:0009229">
    <property type="term" value="P:thiamine diphosphate biosynthetic process"/>
    <property type="evidence" value="ECO:0007669"/>
    <property type="project" value="UniProtKB-UniRule"/>
</dbReference>
<dbReference type="Pfam" id="PF09084">
    <property type="entry name" value="NMT1"/>
    <property type="match status" value="1"/>
</dbReference>
<name>A0A0C2IP72_9PEZI</name>
<dbReference type="GO" id="GO:0046872">
    <property type="term" value="F:metal ion binding"/>
    <property type="evidence" value="ECO:0007669"/>
    <property type="project" value="UniProtKB-KW"/>
</dbReference>
<evidence type="ECO:0000256" key="4">
    <source>
        <dbReference type="ARBA" id="ARBA00011738"/>
    </source>
</evidence>
<evidence type="ECO:0000256" key="7">
    <source>
        <dbReference type="ARBA" id="ARBA00022898"/>
    </source>
</evidence>
<evidence type="ECO:0000313" key="13">
    <source>
        <dbReference type="EMBL" id="KIH88720.1"/>
    </source>
</evidence>
<comment type="catalytic activity">
    <reaction evidence="10">
        <text>N(6)-(pyridoxal phosphate)-L-lysyl-[4-amino-5-hydroxymethyl-2-methylpyrimidine phosphate synthase] + L-histidyl-[4-amino-5-hydroxymethyl-2-methylpyrimidine phosphate synthase] + 2 Fe(3+) + 4 H2O = L-lysyl-[4-amino-5-hydroxymethyl-2-methylpyrimidine phosphate synthase] + (2S)-2-amino-5-hydroxy-4-oxopentanoyl-[4-amino-5-hydroxymethyl-2-methylpyrimidine phosphate synthase] + 4-amino-2-methyl-5-(phosphooxymethyl)pyrimidine + 3-oxopropanoate + 2 Fe(2+) + 2 H(+)</text>
        <dbReference type="Rhea" id="RHEA:65756"/>
        <dbReference type="Rhea" id="RHEA-COMP:16892"/>
        <dbReference type="Rhea" id="RHEA-COMP:16893"/>
        <dbReference type="Rhea" id="RHEA-COMP:16894"/>
        <dbReference type="Rhea" id="RHEA-COMP:16895"/>
        <dbReference type="ChEBI" id="CHEBI:15377"/>
        <dbReference type="ChEBI" id="CHEBI:15378"/>
        <dbReference type="ChEBI" id="CHEBI:29033"/>
        <dbReference type="ChEBI" id="CHEBI:29034"/>
        <dbReference type="ChEBI" id="CHEBI:29969"/>
        <dbReference type="ChEBI" id="CHEBI:29979"/>
        <dbReference type="ChEBI" id="CHEBI:33190"/>
        <dbReference type="ChEBI" id="CHEBI:58354"/>
        <dbReference type="ChEBI" id="CHEBI:143915"/>
        <dbReference type="ChEBI" id="CHEBI:157692"/>
    </reaction>
    <physiologicalReaction direction="left-to-right" evidence="10">
        <dbReference type="Rhea" id="RHEA:65757"/>
    </physiologicalReaction>
</comment>
<protein>
    <recommendedName>
        <fullName evidence="11">4-amino-5-hydroxymethyl-2-methylpyrimidine phosphate synthase</fullName>
        <shortName evidence="11">HMP-P synthase</shortName>
        <shortName evidence="11">Hydroxymethylpyrimidine phosphate synthase</shortName>
    </recommendedName>
</protein>
<comment type="cofactor">
    <cofactor evidence="11">
        <name>Fe cation</name>
        <dbReference type="ChEBI" id="CHEBI:24875"/>
    </cofactor>
</comment>
<dbReference type="PANTHER" id="PTHR31528:SF1">
    <property type="entry name" value="4-AMINO-5-HYDROXYMETHYL-2-METHYLPYRIMIDINE PHOSPHATE SYNTHASE THI11-RELATED"/>
    <property type="match status" value="1"/>
</dbReference>
<dbReference type="AlphaFoldDB" id="A0A0C2IP72"/>
<comment type="caution">
    <text evidence="13">The sequence shown here is derived from an EMBL/GenBank/DDBJ whole genome shotgun (WGS) entry which is preliminary data.</text>
</comment>
<dbReference type="EMBL" id="AWTV01000009">
    <property type="protein sequence ID" value="KIH88720.1"/>
    <property type="molecule type" value="Genomic_DNA"/>
</dbReference>
<keyword evidence="6" id="KW-0479">Metal-binding</keyword>
<dbReference type="VEuPathDB" id="FungiDB:SPBR_07803"/>
<dbReference type="RefSeq" id="XP_040616730.1">
    <property type="nucleotide sequence ID" value="XM_040766057.1"/>
</dbReference>
<dbReference type="HOGENOM" id="CLU_078008_0_0_1"/>
<comment type="subunit">
    <text evidence="4 11">Homodimer.</text>
</comment>
<evidence type="ECO:0000256" key="2">
    <source>
        <dbReference type="ARBA" id="ARBA00004948"/>
    </source>
</evidence>
<dbReference type="SUPFAM" id="SSF53850">
    <property type="entry name" value="Periplasmic binding protein-like II"/>
    <property type="match status" value="1"/>
</dbReference>
<reference evidence="13 14" key="1">
    <citation type="journal article" date="2014" name="BMC Genomics">
        <title>Comparative genomics of the major fungal agents of human and animal Sporotrichosis: Sporothrix schenckii and Sporothrix brasiliensis.</title>
        <authorList>
            <person name="Teixeira M.M."/>
            <person name="de Almeida L.G."/>
            <person name="Kubitschek-Barreira P."/>
            <person name="Alves F.L."/>
            <person name="Kioshima E.S."/>
            <person name="Abadio A.K."/>
            <person name="Fernandes L."/>
            <person name="Derengowski L.S."/>
            <person name="Ferreira K.S."/>
            <person name="Souza R.C."/>
            <person name="Ruiz J.C."/>
            <person name="de Andrade N.C."/>
            <person name="Paes H.C."/>
            <person name="Nicola A.M."/>
            <person name="Albuquerque P."/>
            <person name="Gerber A.L."/>
            <person name="Martins V.P."/>
            <person name="Peconick L.D."/>
            <person name="Neto A.V."/>
            <person name="Chaucanez C.B."/>
            <person name="Silva P.A."/>
            <person name="Cunha O.L."/>
            <person name="de Oliveira F.F."/>
            <person name="dos Santos T.C."/>
            <person name="Barros A.L."/>
            <person name="Soares M.A."/>
            <person name="de Oliveira L.M."/>
            <person name="Marini M.M."/>
            <person name="Villalobos-Duno H."/>
            <person name="Cunha M.M."/>
            <person name="de Hoog S."/>
            <person name="da Silveira J.F."/>
            <person name="Henrissat B."/>
            <person name="Nino-Vega G.A."/>
            <person name="Cisalpino P.S."/>
            <person name="Mora-Montes H.M."/>
            <person name="Almeida S.R."/>
            <person name="Stajich J.E."/>
            <person name="Lopes-Bezerra L.M."/>
            <person name="Vasconcelos A.T."/>
            <person name="Felipe M.S."/>
        </authorList>
    </citation>
    <scope>NUCLEOTIDE SEQUENCE [LARGE SCALE GENOMIC DNA]</scope>
    <source>
        <strain evidence="13 14">5110</strain>
    </source>
</reference>
<gene>
    <name evidence="13" type="ORF">SPBR_07803</name>
</gene>
<evidence type="ECO:0000256" key="11">
    <source>
        <dbReference type="RuleBase" id="RU367015"/>
    </source>
</evidence>
<comment type="pathway">
    <text evidence="2 11">Cofactor biosynthesis; thiamine diphosphate biosynthesis.</text>
</comment>
<organism evidence="13 14">
    <name type="scientific">Sporothrix brasiliensis 5110</name>
    <dbReference type="NCBI Taxonomy" id="1398154"/>
    <lineage>
        <taxon>Eukaryota</taxon>
        <taxon>Fungi</taxon>
        <taxon>Dikarya</taxon>
        <taxon>Ascomycota</taxon>
        <taxon>Pezizomycotina</taxon>
        <taxon>Sordariomycetes</taxon>
        <taxon>Sordariomycetidae</taxon>
        <taxon>Ophiostomatales</taxon>
        <taxon>Ophiostomataceae</taxon>
        <taxon>Sporothrix</taxon>
    </lineage>
</organism>
<accession>A0A0C2IP72</accession>
<comment type="function">
    <text evidence="1 11">Responsible for the formation of the pyrimidine heterocycle in the thiamine biosynthesis pathway. Catalyzes the formation of hydroxymethylpyrimidine phosphate (HMP-P) from histidine and pyridoxal phosphate (PLP). The protein uses PLP and the active site histidine to form HMP-P, generating an inactive enzyme. The enzyme can only undergo a single turnover, which suggests it is a suicide enzyme.</text>
</comment>
<dbReference type="InterPro" id="IPR027939">
    <property type="entry name" value="NMT1/THI5"/>
</dbReference>
<evidence type="ECO:0000256" key="3">
    <source>
        <dbReference type="ARBA" id="ARBA00009406"/>
    </source>
</evidence>
<dbReference type="PANTHER" id="PTHR31528">
    <property type="entry name" value="4-AMINO-5-HYDROXYMETHYL-2-METHYLPYRIMIDINE PHOSPHATE SYNTHASE THI11-RELATED"/>
    <property type="match status" value="1"/>
</dbReference>
<keyword evidence="8 11" id="KW-0784">Thiamine biosynthesis</keyword>
<evidence type="ECO:0000259" key="12">
    <source>
        <dbReference type="Pfam" id="PF09084"/>
    </source>
</evidence>
<dbReference type="GO" id="GO:0016740">
    <property type="term" value="F:transferase activity"/>
    <property type="evidence" value="ECO:0007669"/>
    <property type="project" value="UniProtKB-KW"/>
</dbReference>
<evidence type="ECO:0000256" key="6">
    <source>
        <dbReference type="ARBA" id="ARBA00022723"/>
    </source>
</evidence>
<comment type="similarity">
    <text evidence="3 11">Belongs to the NMT1/THI5 family.</text>
</comment>
<evidence type="ECO:0000256" key="5">
    <source>
        <dbReference type="ARBA" id="ARBA00022679"/>
    </source>
</evidence>
<evidence type="ECO:0000256" key="8">
    <source>
        <dbReference type="ARBA" id="ARBA00022977"/>
    </source>
</evidence>
<feature type="domain" description="SsuA/THI5-like" evidence="12">
    <location>
        <begin position="20"/>
        <end position="97"/>
    </location>
</feature>
<evidence type="ECO:0000256" key="1">
    <source>
        <dbReference type="ARBA" id="ARBA00003469"/>
    </source>
</evidence>
<dbReference type="GeneID" id="63680978"/>
<dbReference type="Gene3D" id="3.40.190.10">
    <property type="entry name" value="Periplasmic binding protein-like II"/>
    <property type="match status" value="2"/>
</dbReference>
<evidence type="ECO:0000256" key="9">
    <source>
        <dbReference type="ARBA" id="ARBA00023004"/>
    </source>
</evidence>
<evidence type="ECO:0000256" key="10">
    <source>
        <dbReference type="ARBA" id="ARBA00048179"/>
    </source>
</evidence>